<keyword evidence="3" id="KW-1185">Reference proteome</keyword>
<dbReference type="AlphaFoldDB" id="A0A4C1YUM1"/>
<dbReference type="OrthoDB" id="7473443at2759"/>
<comment type="caution">
    <text evidence="2">The sequence shown here is derived from an EMBL/GenBank/DDBJ whole genome shotgun (WGS) entry which is preliminary data.</text>
</comment>
<proteinExistence type="predicted"/>
<evidence type="ECO:0000256" key="1">
    <source>
        <dbReference type="SAM" id="MobiDB-lite"/>
    </source>
</evidence>
<organism evidence="2 3">
    <name type="scientific">Eumeta variegata</name>
    <name type="common">Bagworm moth</name>
    <name type="synonym">Eumeta japonica</name>
    <dbReference type="NCBI Taxonomy" id="151549"/>
    <lineage>
        <taxon>Eukaryota</taxon>
        <taxon>Metazoa</taxon>
        <taxon>Ecdysozoa</taxon>
        <taxon>Arthropoda</taxon>
        <taxon>Hexapoda</taxon>
        <taxon>Insecta</taxon>
        <taxon>Pterygota</taxon>
        <taxon>Neoptera</taxon>
        <taxon>Endopterygota</taxon>
        <taxon>Lepidoptera</taxon>
        <taxon>Glossata</taxon>
        <taxon>Ditrysia</taxon>
        <taxon>Tineoidea</taxon>
        <taxon>Psychidae</taxon>
        <taxon>Oiketicinae</taxon>
        <taxon>Eumeta</taxon>
    </lineage>
</organism>
<evidence type="ECO:0000313" key="3">
    <source>
        <dbReference type="Proteomes" id="UP000299102"/>
    </source>
</evidence>
<name>A0A4C1YUM1_EUMVA</name>
<dbReference type="Proteomes" id="UP000299102">
    <property type="component" value="Unassembled WGS sequence"/>
</dbReference>
<reference evidence="2 3" key="1">
    <citation type="journal article" date="2019" name="Commun. Biol.">
        <title>The bagworm genome reveals a unique fibroin gene that provides high tensile strength.</title>
        <authorList>
            <person name="Kono N."/>
            <person name="Nakamura H."/>
            <person name="Ohtoshi R."/>
            <person name="Tomita M."/>
            <person name="Numata K."/>
            <person name="Arakawa K."/>
        </authorList>
    </citation>
    <scope>NUCLEOTIDE SEQUENCE [LARGE SCALE GENOMIC DNA]</scope>
</reference>
<dbReference type="EMBL" id="BGZK01001379">
    <property type="protein sequence ID" value="GBP78663.1"/>
    <property type="molecule type" value="Genomic_DNA"/>
</dbReference>
<accession>A0A4C1YUM1</accession>
<evidence type="ECO:0000313" key="2">
    <source>
        <dbReference type="EMBL" id="GBP78663.1"/>
    </source>
</evidence>
<protein>
    <submittedName>
        <fullName evidence="2">Uncharacterized protein</fullName>
    </submittedName>
</protein>
<gene>
    <name evidence="2" type="ORF">EVAR_53482_1</name>
</gene>
<sequence>MISERRPPQRPQTFRRNIGDQVSVTSPSTVYIGTSVKSPFFSQNDLDAEKIPQKSGPEKDTIEYIDQEWWLNVRTVLRRGDMETQDLVAFIAVSPRRKLFNRLLPTAGNTRGQDLMILPFNVDPPLISRGCRYRTPRQRKKELVRMHKSCASPDPNRHGVFCDSRRKGWSLACVRRATRRPRSNSSRPR</sequence>
<feature type="region of interest" description="Disordered" evidence="1">
    <location>
        <begin position="1"/>
        <end position="20"/>
    </location>
</feature>